<protein>
    <submittedName>
        <fullName evidence="3">Exopolysaccharide biosynthesis protein</fullName>
    </submittedName>
</protein>
<evidence type="ECO:0000256" key="2">
    <source>
        <dbReference type="SAM" id="Phobius"/>
    </source>
</evidence>
<comment type="caution">
    <text evidence="3">The sequence shown here is derived from an EMBL/GenBank/DDBJ whole genome shotgun (WGS) entry which is preliminary data.</text>
</comment>
<dbReference type="EMBL" id="VDFW01000003">
    <property type="protein sequence ID" value="TNC28621.1"/>
    <property type="molecule type" value="Genomic_DNA"/>
</dbReference>
<dbReference type="PANTHER" id="PTHR32309:SF31">
    <property type="entry name" value="CAPSULAR EXOPOLYSACCHARIDE FAMILY"/>
    <property type="match status" value="1"/>
</dbReference>
<dbReference type="RefSeq" id="WP_139095397.1">
    <property type="nucleotide sequence ID" value="NZ_VDFW01000003.1"/>
</dbReference>
<dbReference type="PANTHER" id="PTHR32309">
    <property type="entry name" value="TYROSINE-PROTEIN KINASE"/>
    <property type="match status" value="1"/>
</dbReference>
<evidence type="ECO:0000313" key="4">
    <source>
        <dbReference type="Proteomes" id="UP000305546"/>
    </source>
</evidence>
<dbReference type="InterPro" id="IPR050445">
    <property type="entry name" value="Bact_polysacc_biosynth/exp"/>
</dbReference>
<feature type="transmembrane region" description="Helical" evidence="2">
    <location>
        <begin position="21"/>
        <end position="40"/>
    </location>
</feature>
<evidence type="ECO:0000256" key="1">
    <source>
        <dbReference type="SAM" id="Coils"/>
    </source>
</evidence>
<proteinExistence type="predicted"/>
<reference evidence="3 4" key="1">
    <citation type="submission" date="2019-06" db="EMBL/GenBank/DDBJ databases">
        <title>Amycolatopsis alkalitolerans sp. nov., isolated from Gastrodia elata Blume.</title>
        <authorList>
            <person name="Narsing Rao M.P."/>
            <person name="Li W.J."/>
        </authorList>
    </citation>
    <scope>NUCLEOTIDE SEQUENCE [LARGE SCALE GENOMIC DNA]</scope>
    <source>
        <strain evidence="3 4">SYSUP0005</strain>
    </source>
</reference>
<evidence type="ECO:0000313" key="3">
    <source>
        <dbReference type="EMBL" id="TNC28621.1"/>
    </source>
</evidence>
<keyword evidence="1" id="KW-0175">Coiled coil</keyword>
<gene>
    <name evidence="3" type="ORF">FG385_05010</name>
</gene>
<organism evidence="3 4">
    <name type="scientific">Amycolatopsis alkalitolerans</name>
    <dbReference type="NCBI Taxonomy" id="2547244"/>
    <lineage>
        <taxon>Bacteria</taxon>
        <taxon>Bacillati</taxon>
        <taxon>Actinomycetota</taxon>
        <taxon>Actinomycetes</taxon>
        <taxon>Pseudonocardiales</taxon>
        <taxon>Pseudonocardiaceae</taxon>
        <taxon>Amycolatopsis</taxon>
    </lineage>
</organism>
<dbReference type="OrthoDB" id="4328186at2"/>
<dbReference type="AlphaFoldDB" id="A0A5C4M6Q0"/>
<dbReference type="Proteomes" id="UP000305546">
    <property type="component" value="Unassembled WGS sequence"/>
</dbReference>
<keyword evidence="2" id="KW-0812">Transmembrane</keyword>
<keyword evidence="2" id="KW-0472">Membrane</keyword>
<keyword evidence="2" id="KW-1133">Transmembrane helix</keyword>
<feature type="transmembrane region" description="Helical" evidence="2">
    <location>
        <begin position="232"/>
        <end position="252"/>
    </location>
</feature>
<accession>A0A5C4M6Q0</accession>
<keyword evidence="4" id="KW-1185">Reference proteome</keyword>
<feature type="coiled-coil region" evidence="1">
    <location>
        <begin position="143"/>
        <end position="206"/>
    </location>
</feature>
<sequence length="434" mass="45493">MSDETVHLSAVGRLVRRRWRFLIALAVLGGLVGAGASLLFSPGYRTTSNVLLQGPREANELLTEAQVATSSVVLDRAAGGLGWQTTGAELHDKVSATVSNGNIVTISASADSPERAQQLADKVAAEFVRYSAQLISGSTDAAAQIAQEQREALRQQVTVATQQVSQLAQQVDGGLTVESVQARTQLQGLRTSLEQAINNLNQADAAAGAAKMVVLGSAERPTGQAAPTFTQLVAGGAALFVLIGVFGQLLAARTDKRLRDEREIGAALGSTVLGSVDVPEQQPETAPGLGARLRRLVRTDRPWDLPELTASADEPSREARYRRVITRLDASRPVLVLVPEGDAPAHRAVTHLVAAAGSRTLRVVDVSPERPIVPEDALAAGALVVLTAGTRTAWELVGIAEACADAGHEVLGAVLTQPVRTATIQQPEVEMAGS</sequence>
<name>A0A5C4M6Q0_9PSEU</name>